<feature type="region of interest" description="Disordered" evidence="1">
    <location>
        <begin position="34"/>
        <end position="71"/>
    </location>
</feature>
<sequence>MPKASSPSTPMKSHTLRTAAAATVTLLAATALAGPPATARDQPPHADLSADVNQDGRVDVTGASDEAGEDAWRPGRGAVFLANVDDDSRRCRMRPGDLDRADPAVDTRLAACNDAADERVNGPRDTADLAPLRIPPTAVGDTATGHVEVPAAQRPYVRLFVKRDGKLRVLRGPLTARELRAGVELALEGRDIVRDPRRWNGEVDVTLTVRGGEGRTASDAVDRVRLKVAPVLFQNDLQRAQSVFAAKPGPDSDAIPGPGGGGNGHKPREWRPFASSLREAARAAGLTSRDVTFTAGTQQWWRDIWRQDMVEPTVASVPAPGGRVHTMRVMLRTPMRWTAPEGGKTTLSRSARLLFRDFRGPDVGVVQQFTPGREPNGLDLQNATGNFESLPPYAGHPQGRVLYGTDPQRQPDASFVKMIEAQGRQPSLTIDTSWLLVGHVDETVHVVRADNERGWTLAVADPRQAVELLRRTQRAGEGGQRMFAATTLPDKPTVDELLDNDGFHADNEKAARHIDGQIRVLLKETGLHRSELVRVPVLYAMATVRPDIPKGAVALSPSIANGLSLTSRDYAAPDPHGPRLRGRDLFRAATEKALAGGGVRVHWVENFAWAHRAGGEVHCATNALRDTSGARRWWSTT</sequence>
<comment type="caution">
    <text evidence="4">The sequence shown here is derived from an EMBL/GenBank/DDBJ whole genome shotgun (WGS) entry which is preliminary data.</text>
</comment>
<evidence type="ECO:0000259" key="3">
    <source>
        <dbReference type="Pfam" id="PF03068"/>
    </source>
</evidence>
<dbReference type="InterPro" id="IPR036556">
    <property type="entry name" value="PAD_central_sf"/>
</dbReference>
<feature type="region of interest" description="Disordered" evidence="1">
    <location>
        <begin position="246"/>
        <end position="266"/>
    </location>
</feature>
<feature type="chain" id="PRO_5047438424" description="Protein-arginine deiminase C-terminal domain-containing protein" evidence="2">
    <location>
        <begin position="34"/>
        <end position="637"/>
    </location>
</feature>
<keyword evidence="5" id="KW-1185">Reference proteome</keyword>
<dbReference type="PANTHER" id="PTHR10837:SF8">
    <property type="entry name" value="PROTEIN-ARGININE DEIMINASE"/>
    <property type="match status" value="1"/>
</dbReference>
<feature type="domain" description="Protein-arginine deiminase C-terminal" evidence="3">
    <location>
        <begin position="221"/>
        <end position="634"/>
    </location>
</feature>
<evidence type="ECO:0000313" key="4">
    <source>
        <dbReference type="EMBL" id="GGO46273.1"/>
    </source>
</evidence>
<gene>
    <name evidence="4" type="ORF">GCM10012286_36800</name>
</gene>
<dbReference type="Gene3D" id="3.75.10.10">
    <property type="entry name" value="L-arginine/glycine Amidinotransferase, Chain A"/>
    <property type="match status" value="1"/>
</dbReference>
<evidence type="ECO:0000313" key="5">
    <source>
        <dbReference type="Proteomes" id="UP000656881"/>
    </source>
</evidence>
<dbReference type="Pfam" id="PF03068">
    <property type="entry name" value="PAD"/>
    <property type="match status" value="1"/>
</dbReference>
<organism evidence="4 5">
    <name type="scientific">Streptomyces lasiicapitis</name>
    <dbReference type="NCBI Taxonomy" id="1923961"/>
    <lineage>
        <taxon>Bacteria</taxon>
        <taxon>Bacillati</taxon>
        <taxon>Actinomycetota</taxon>
        <taxon>Actinomycetes</taxon>
        <taxon>Kitasatosporales</taxon>
        <taxon>Streptomycetaceae</taxon>
        <taxon>Streptomyces</taxon>
    </lineage>
</organism>
<dbReference type="Proteomes" id="UP000656881">
    <property type="component" value="Unassembled WGS sequence"/>
</dbReference>
<proteinExistence type="predicted"/>
<dbReference type="EMBL" id="BMNG01000007">
    <property type="protein sequence ID" value="GGO46273.1"/>
    <property type="molecule type" value="Genomic_DNA"/>
</dbReference>
<accession>A0ABQ2M302</accession>
<protein>
    <recommendedName>
        <fullName evidence="3">Protein-arginine deiminase C-terminal domain-containing protein</fullName>
    </recommendedName>
</protein>
<dbReference type="InterPro" id="IPR013530">
    <property type="entry name" value="PAD_C"/>
</dbReference>
<feature type="signal peptide" evidence="2">
    <location>
        <begin position="1"/>
        <end position="33"/>
    </location>
</feature>
<name>A0ABQ2M302_9ACTN</name>
<reference evidence="5" key="1">
    <citation type="journal article" date="2019" name="Int. J. Syst. Evol. Microbiol.">
        <title>The Global Catalogue of Microorganisms (GCM) 10K type strain sequencing project: providing services to taxonomists for standard genome sequencing and annotation.</title>
        <authorList>
            <consortium name="The Broad Institute Genomics Platform"/>
            <consortium name="The Broad Institute Genome Sequencing Center for Infectious Disease"/>
            <person name="Wu L."/>
            <person name="Ma J."/>
        </authorList>
    </citation>
    <scope>NUCLEOTIDE SEQUENCE [LARGE SCALE GENOMIC DNA]</scope>
    <source>
        <strain evidence="5">CGMCC 4.7349</strain>
    </source>
</reference>
<dbReference type="PANTHER" id="PTHR10837">
    <property type="entry name" value="PEPTIDYLARGININE DEIMINASE"/>
    <property type="match status" value="1"/>
</dbReference>
<evidence type="ECO:0000256" key="1">
    <source>
        <dbReference type="SAM" id="MobiDB-lite"/>
    </source>
</evidence>
<dbReference type="InterPro" id="IPR004303">
    <property type="entry name" value="PAD"/>
</dbReference>
<dbReference type="Gene3D" id="2.60.40.1700">
    <property type="entry name" value="Protein-arginine deiminase, central domain"/>
    <property type="match status" value="1"/>
</dbReference>
<dbReference type="SUPFAM" id="SSF110083">
    <property type="entry name" value="Peptidylarginine deiminase Pad4, middle domain"/>
    <property type="match status" value="1"/>
</dbReference>
<keyword evidence="2" id="KW-0732">Signal</keyword>
<dbReference type="SUPFAM" id="SSF55909">
    <property type="entry name" value="Pentein"/>
    <property type="match status" value="1"/>
</dbReference>
<evidence type="ECO:0000256" key="2">
    <source>
        <dbReference type="SAM" id="SignalP"/>
    </source>
</evidence>